<evidence type="ECO:0000313" key="3">
    <source>
        <dbReference type="Proteomes" id="UP000628984"/>
    </source>
</evidence>
<dbReference type="Proteomes" id="UP000628984">
    <property type="component" value="Unassembled WGS sequence"/>
</dbReference>
<dbReference type="NCBIfam" id="NF033580">
    <property type="entry name" value="transpos_IS5_3"/>
    <property type="match status" value="1"/>
</dbReference>
<sequence>MIRTVLTDAQWAAIAPHCLGRECDPGRTGPDPRLFVEAVLWIARTGCPWRDLPSEFGKWNTVFKRFRRWVKADAFCIMFRALAEDTDFEYVMVDGTIVKVHRHGQGAKGGLKARPSVVLAAA</sequence>
<dbReference type="EMBL" id="BMYQ01000011">
    <property type="protein sequence ID" value="GGW39715.1"/>
    <property type="molecule type" value="Genomic_DNA"/>
</dbReference>
<dbReference type="Pfam" id="PF13340">
    <property type="entry name" value="DUF4096"/>
    <property type="match status" value="1"/>
</dbReference>
<dbReference type="InterPro" id="IPR052909">
    <property type="entry name" value="Transposase_6_like"/>
</dbReference>
<evidence type="ECO:0000259" key="1">
    <source>
        <dbReference type="Pfam" id="PF13340"/>
    </source>
</evidence>
<organism evidence="2 3">
    <name type="scientific">Gemmobacter lanyuensis</name>
    <dbReference type="NCBI Taxonomy" id="1054497"/>
    <lineage>
        <taxon>Bacteria</taxon>
        <taxon>Pseudomonadati</taxon>
        <taxon>Pseudomonadota</taxon>
        <taxon>Alphaproteobacteria</taxon>
        <taxon>Rhodobacterales</taxon>
        <taxon>Paracoccaceae</taxon>
        <taxon>Gemmobacter</taxon>
    </lineage>
</organism>
<evidence type="ECO:0000313" key="2">
    <source>
        <dbReference type="EMBL" id="GGW39715.1"/>
    </source>
</evidence>
<proteinExistence type="predicted"/>
<feature type="domain" description="Insertion element IS402-like" evidence="1">
    <location>
        <begin position="6"/>
        <end position="75"/>
    </location>
</feature>
<accession>A0A918MNJ6</accession>
<comment type="caution">
    <text evidence="2">The sequence shown here is derived from an EMBL/GenBank/DDBJ whole genome shotgun (WGS) entry which is preliminary data.</text>
</comment>
<reference evidence="2" key="2">
    <citation type="submission" date="2020-09" db="EMBL/GenBank/DDBJ databases">
        <authorList>
            <person name="Sun Q."/>
            <person name="Kim S."/>
        </authorList>
    </citation>
    <scope>NUCLEOTIDE SEQUENCE</scope>
    <source>
        <strain evidence="2">KCTC 23714</strain>
    </source>
</reference>
<dbReference type="PANTHER" id="PTHR46637:SF1">
    <property type="entry name" value="BLL5188 PROTEIN"/>
    <property type="match status" value="1"/>
</dbReference>
<dbReference type="InterPro" id="IPR025161">
    <property type="entry name" value="IS402-like_dom"/>
</dbReference>
<keyword evidence="3" id="KW-1185">Reference proteome</keyword>
<name>A0A918MNJ6_9RHOB</name>
<dbReference type="AlphaFoldDB" id="A0A918MNJ6"/>
<dbReference type="PANTHER" id="PTHR46637">
    <property type="entry name" value="TIS1421-TRANSPOSASE PROTEIN A"/>
    <property type="match status" value="1"/>
</dbReference>
<reference evidence="2" key="1">
    <citation type="journal article" date="2014" name="Int. J. Syst. Evol. Microbiol.">
        <title>Complete genome sequence of Corynebacterium casei LMG S-19264T (=DSM 44701T), isolated from a smear-ripened cheese.</title>
        <authorList>
            <consortium name="US DOE Joint Genome Institute (JGI-PGF)"/>
            <person name="Walter F."/>
            <person name="Albersmeier A."/>
            <person name="Kalinowski J."/>
            <person name="Ruckert C."/>
        </authorList>
    </citation>
    <scope>NUCLEOTIDE SEQUENCE</scope>
    <source>
        <strain evidence="2">KCTC 23714</strain>
    </source>
</reference>
<gene>
    <name evidence="2" type="ORF">GCM10011452_30070</name>
</gene>
<protein>
    <submittedName>
        <fullName evidence="2">Transposase</fullName>
    </submittedName>
</protein>